<organism evidence="2 3">
    <name type="scientific">Neonectria magnoliae</name>
    <dbReference type="NCBI Taxonomy" id="2732573"/>
    <lineage>
        <taxon>Eukaryota</taxon>
        <taxon>Fungi</taxon>
        <taxon>Dikarya</taxon>
        <taxon>Ascomycota</taxon>
        <taxon>Pezizomycotina</taxon>
        <taxon>Sordariomycetes</taxon>
        <taxon>Hypocreomycetidae</taxon>
        <taxon>Hypocreales</taxon>
        <taxon>Nectriaceae</taxon>
        <taxon>Neonectria</taxon>
    </lineage>
</organism>
<reference evidence="2 3" key="1">
    <citation type="journal article" date="2025" name="Microbiol. Resour. Announc.">
        <title>Draft genome sequences for Neonectria magnoliae and Neonectria punicea, canker pathogens of Liriodendron tulipifera and Acer saccharum in West Virginia.</title>
        <authorList>
            <person name="Petronek H.M."/>
            <person name="Kasson M.T."/>
            <person name="Metheny A.M."/>
            <person name="Stauder C.M."/>
            <person name="Lovett B."/>
            <person name="Lynch S.C."/>
            <person name="Garnas J.R."/>
            <person name="Kasson L.R."/>
            <person name="Stajich J.E."/>
        </authorList>
    </citation>
    <scope>NUCLEOTIDE SEQUENCE [LARGE SCALE GENOMIC DNA]</scope>
    <source>
        <strain evidence="2 3">NRRL 64651</strain>
    </source>
</reference>
<feature type="region of interest" description="Disordered" evidence="1">
    <location>
        <begin position="116"/>
        <end position="162"/>
    </location>
</feature>
<protein>
    <submittedName>
        <fullName evidence="2">Uncharacterized protein</fullName>
    </submittedName>
</protein>
<sequence length="162" mass="18475">MESSKPSGHEYTQKAAIILNEARNAIESEIPTLLEAFYEEVVEWPSSNGWYFDDMFDALERLLLYYDLTESGVYGDPSEAESETLRQLIHEGWENFLEQYNAVLEHNIEGPCDDVGEEAMNDEMGDEEATDDETDDEEATDDEMDDEEVTDNGEDLSMDMTT</sequence>
<keyword evidence="3" id="KW-1185">Reference proteome</keyword>
<gene>
    <name evidence="2" type="ORF">QQZ08_012015</name>
</gene>
<dbReference type="EMBL" id="JAZAVK010000210">
    <property type="protein sequence ID" value="KAK7416381.1"/>
    <property type="molecule type" value="Genomic_DNA"/>
</dbReference>
<name>A0ABR1H5Q5_9HYPO</name>
<accession>A0ABR1H5Q5</accession>
<comment type="caution">
    <text evidence="2">The sequence shown here is derived from an EMBL/GenBank/DDBJ whole genome shotgun (WGS) entry which is preliminary data.</text>
</comment>
<dbReference type="Proteomes" id="UP001498421">
    <property type="component" value="Unassembled WGS sequence"/>
</dbReference>
<evidence type="ECO:0000256" key="1">
    <source>
        <dbReference type="SAM" id="MobiDB-lite"/>
    </source>
</evidence>
<proteinExistence type="predicted"/>
<evidence type="ECO:0000313" key="3">
    <source>
        <dbReference type="Proteomes" id="UP001498421"/>
    </source>
</evidence>
<evidence type="ECO:0000313" key="2">
    <source>
        <dbReference type="EMBL" id="KAK7416381.1"/>
    </source>
</evidence>